<dbReference type="RefSeq" id="WP_123720943.1">
    <property type="nucleotide sequence ID" value="NZ_MOBN01000025.1"/>
</dbReference>
<name>A0A423IMQ3_9PSED</name>
<sequence length="71" mass="7762">MPSNYSLPDVLERIYENQEALQAAIMELTLLVEEQGAQEVGGNVRGALWTIGENAGHIKQGLARLKKLDIG</sequence>
<dbReference type="EMBL" id="MOBN01000025">
    <property type="protein sequence ID" value="RON26607.1"/>
    <property type="molecule type" value="Genomic_DNA"/>
</dbReference>
<comment type="caution">
    <text evidence="1">The sequence shown here is derived from an EMBL/GenBank/DDBJ whole genome shotgun (WGS) entry which is preliminary data.</text>
</comment>
<reference evidence="1 2" key="1">
    <citation type="submission" date="2016-10" db="EMBL/GenBank/DDBJ databases">
        <title>Comparative genome analysis of multiple Pseudomonas spp. focuses on biocontrol and plant growth promoting traits.</title>
        <authorList>
            <person name="Tao X.-Y."/>
            <person name="Taylor C.G."/>
        </authorList>
    </citation>
    <scope>NUCLEOTIDE SEQUENCE [LARGE SCALE GENOMIC DNA]</scope>
    <source>
        <strain evidence="1 2">48C10</strain>
    </source>
</reference>
<dbReference type="Proteomes" id="UP000284168">
    <property type="component" value="Unassembled WGS sequence"/>
</dbReference>
<gene>
    <name evidence="1" type="ORF">BK663_14660</name>
</gene>
<evidence type="ECO:0000313" key="2">
    <source>
        <dbReference type="Proteomes" id="UP000284168"/>
    </source>
</evidence>
<evidence type="ECO:0000313" key="1">
    <source>
        <dbReference type="EMBL" id="RON26607.1"/>
    </source>
</evidence>
<dbReference type="AlphaFoldDB" id="A0A423IMQ3"/>
<organism evidence="1 2">
    <name type="scientific">Pseudomonas lini</name>
    <dbReference type="NCBI Taxonomy" id="163011"/>
    <lineage>
        <taxon>Bacteria</taxon>
        <taxon>Pseudomonadati</taxon>
        <taxon>Pseudomonadota</taxon>
        <taxon>Gammaproteobacteria</taxon>
        <taxon>Pseudomonadales</taxon>
        <taxon>Pseudomonadaceae</taxon>
        <taxon>Pseudomonas</taxon>
    </lineage>
</organism>
<protein>
    <submittedName>
        <fullName evidence="1">Uncharacterized protein</fullName>
    </submittedName>
</protein>
<proteinExistence type="predicted"/>
<accession>A0A423IMQ3</accession>